<reference evidence="4 5" key="1">
    <citation type="submission" date="2015-12" db="EMBL/GenBank/DDBJ databases">
        <title>Genome sequence of Oceanibaculum pacificum MCCC 1A02656.</title>
        <authorList>
            <person name="Lu L."/>
            <person name="Lai Q."/>
            <person name="Shao Z."/>
            <person name="Qian P."/>
        </authorList>
    </citation>
    <scope>NUCLEOTIDE SEQUENCE [LARGE SCALE GENOMIC DNA]</scope>
    <source>
        <strain evidence="4 5">MCCC 1A02656</strain>
    </source>
</reference>
<dbReference type="InterPro" id="IPR036188">
    <property type="entry name" value="FAD/NAD-bd_sf"/>
</dbReference>
<protein>
    <submittedName>
        <fullName evidence="4">FAD-dependent oxidoreductase</fullName>
    </submittedName>
</protein>
<evidence type="ECO:0000256" key="2">
    <source>
        <dbReference type="SAM" id="MobiDB-lite"/>
    </source>
</evidence>
<dbReference type="InterPro" id="IPR006076">
    <property type="entry name" value="FAD-dep_OxRdtase"/>
</dbReference>
<dbReference type="EMBL" id="LPXN01000139">
    <property type="protein sequence ID" value="KZD03919.1"/>
    <property type="molecule type" value="Genomic_DNA"/>
</dbReference>
<name>A0A154VRR0_9PROT</name>
<evidence type="ECO:0000313" key="4">
    <source>
        <dbReference type="EMBL" id="KZD03919.1"/>
    </source>
</evidence>
<organism evidence="4 5">
    <name type="scientific">Oceanibaculum pacificum</name>
    <dbReference type="NCBI Taxonomy" id="580166"/>
    <lineage>
        <taxon>Bacteria</taxon>
        <taxon>Pseudomonadati</taxon>
        <taxon>Pseudomonadota</taxon>
        <taxon>Alphaproteobacteria</taxon>
        <taxon>Rhodospirillales</taxon>
        <taxon>Oceanibaculaceae</taxon>
        <taxon>Oceanibaculum</taxon>
    </lineage>
</organism>
<dbReference type="Pfam" id="PF01266">
    <property type="entry name" value="DAO"/>
    <property type="match status" value="1"/>
</dbReference>
<dbReference type="STRING" id="580166.AUP43_12520"/>
<sequence length="402" mass="43513">MSAALHLQQDGHRVTVIDPRPPGTGASFGNAGVIAVGGVMPTSMPGLWKKVPGMLLDPAGPFALRWRHLPRIAPWLVNFLRAGSPERVRRISRELHPLVSRAYDEHEALVKLTGAEGIIRRVGWLKLYGSEAGFAGSAMDRELMTACGVGFQVLDGDEIGQLEPHLARRFPRGVFDPNAGFVSWPHKLVTAYAEHFRAQGGLIRQETVRRLEIGPNGPEKIVTDLGIYPVDRLVIAAGAWSKALAGQVGAPVPLDTERGYHLNLKLPEGAPSVGRPTYIADDSFVLAPMQDGLRLTSGVELAGLDAPGDFTRIRRMLALADRSLPGLKAEVTREWLGFRPSTPDSKPVIGRSPRYANTVLAFGHGHMGLSLGPFTGRLVADLIAGRGSPLDLTPYAADRRFR</sequence>
<evidence type="ECO:0000256" key="1">
    <source>
        <dbReference type="ARBA" id="ARBA00023002"/>
    </source>
</evidence>
<dbReference type="SUPFAM" id="SSF51905">
    <property type="entry name" value="FAD/NAD(P)-binding domain"/>
    <property type="match status" value="1"/>
</dbReference>
<dbReference type="GO" id="GO:0005737">
    <property type="term" value="C:cytoplasm"/>
    <property type="evidence" value="ECO:0007669"/>
    <property type="project" value="TreeGrafter"/>
</dbReference>
<keyword evidence="1" id="KW-0560">Oxidoreductase</keyword>
<dbReference type="GO" id="GO:0016491">
    <property type="term" value="F:oxidoreductase activity"/>
    <property type="evidence" value="ECO:0007669"/>
    <property type="project" value="UniProtKB-KW"/>
</dbReference>
<feature type="domain" description="FAD dependent oxidoreductase" evidence="3">
    <location>
        <begin position="2"/>
        <end position="382"/>
    </location>
</feature>
<dbReference type="Gene3D" id="3.50.50.60">
    <property type="entry name" value="FAD/NAD(P)-binding domain"/>
    <property type="match status" value="2"/>
</dbReference>
<gene>
    <name evidence="4" type="ORF">AUP43_12520</name>
</gene>
<dbReference type="SUPFAM" id="SSF54373">
    <property type="entry name" value="FAD-linked reductases, C-terminal domain"/>
    <property type="match status" value="1"/>
</dbReference>
<keyword evidence="5" id="KW-1185">Reference proteome</keyword>
<dbReference type="Proteomes" id="UP000076400">
    <property type="component" value="Unassembled WGS sequence"/>
</dbReference>
<feature type="region of interest" description="Disordered" evidence="2">
    <location>
        <begin position="1"/>
        <end position="22"/>
    </location>
</feature>
<accession>A0A154VRR0</accession>
<dbReference type="AlphaFoldDB" id="A0A154VRR0"/>
<dbReference type="Gene3D" id="3.30.9.10">
    <property type="entry name" value="D-Amino Acid Oxidase, subunit A, domain 2"/>
    <property type="match status" value="1"/>
</dbReference>
<evidence type="ECO:0000259" key="3">
    <source>
        <dbReference type="Pfam" id="PF01266"/>
    </source>
</evidence>
<proteinExistence type="predicted"/>
<dbReference type="PANTHER" id="PTHR13847">
    <property type="entry name" value="SARCOSINE DEHYDROGENASE-RELATED"/>
    <property type="match status" value="1"/>
</dbReference>
<comment type="caution">
    <text evidence="4">The sequence shown here is derived from an EMBL/GenBank/DDBJ whole genome shotgun (WGS) entry which is preliminary data.</text>
</comment>
<dbReference type="PANTHER" id="PTHR13847:SF289">
    <property type="entry name" value="GLYCINE OXIDASE"/>
    <property type="match status" value="1"/>
</dbReference>
<evidence type="ECO:0000313" key="5">
    <source>
        <dbReference type="Proteomes" id="UP000076400"/>
    </source>
</evidence>